<sequence length="405" mass="43429">MVKATVTEIYDLSTKTGEGTVLKIHTPLGQNIKRHLVGHFIQYKRYRYVGAKVNLIPASTLPADPLQLSYEAGETTIDPRDMVNPILWKHFHGEAMISDMLAEENRYDYSMGGELGEGHASGIPASLQEFGTSIFAYPYSQVAGTPGDFVYATSLMDNSFRKASVQTGFSTFCKPFAYNVASSYQISANSVHGSPGTDLSGWDNTGSRSQMYQVPTDPGTDPDNLARGAMYGPVNLAGGQVPAGSGTSADDANYSNPGSLFTNKLTRLGWMDTTQNGFVVDTHVGSQVLSTQGLPTPASGAFFNANLPAVQMLYVMLPPAYKTEFYFRLVIKHYFEFAGFRSAFSVQSWGAYSQAGIGMITPSAANAMIADALSNMLKDSAEGPPNSVDVENGELIPMADGAGGN</sequence>
<protein>
    <submittedName>
        <fullName evidence="1">Capsid protein</fullName>
    </submittedName>
</protein>
<dbReference type="InterPro" id="IPR057000">
    <property type="entry name" value="Smaco_capsid"/>
</dbReference>
<reference evidence="1" key="1">
    <citation type="submission" date="2020-10" db="EMBL/GenBank/DDBJ databases">
        <title>CRESS DNA virus dark matter in the feces of wild birds.</title>
        <authorList>
            <person name="Yang S."/>
            <person name="Zhang W."/>
        </authorList>
    </citation>
    <scope>NUCLEOTIDE SEQUENCE</scope>
    <source>
        <strain evidence="1">Swn66sma1</strain>
    </source>
</reference>
<accession>A0A8A4XDC7</accession>
<dbReference type="Pfam" id="PF23784">
    <property type="entry name" value="Smaco_capsid"/>
    <property type="match status" value="1"/>
</dbReference>
<dbReference type="EMBL" id="MW183072">
    <property type="protein sequence ID" value="QTE03696.1"/>
    <property type="molecule type" value="Genomic_DNA"/>
</dbReference>
<organism evidence="1">
    <name type="scientific">Cygnus columbianus Smacoviridae sp</name>
    <dbReference type="NCBI Taxonomy" id="2814973"/>
    <lineage>
        <taxon>Viruses</taxon>
        <taxon>Monodnaviria</taxon>
        <taxon>Shotokuvirae</taxon>
        <taxon>Cressdnaviricota</taxon>
        <taxon>Arfiviricetes</taxon>
        <taxon>Cremevirales</taxon>
        <taxon>Smacoviridae</taxon>
    </lineage>
</organism>
<evidence type="ECO:0000313" key="1">
    <source>
        <dbReference type="EMBL" id="QTE03696.1"/>
    </source>
</evidence>
<proteinExistence type="predicted"/>
<name>A0A8A4XDC7_9VIRU</name>